<accession>A0A2X3DMT5</accession>
<dbReference type="Pfam" id="PF07703">
    <property type="entry name" value="A2M_BRD"/>
    <property type="match status" value="1"/>
</dbReference>
<evidence type="ECO:0000313" key="2">
    <source>
        <dbReference type="EMBL" id="SQB99500.1"/>
    </source>
</evidence>
<name>A0A2X3DMT5_9HELI</name>
<dbReference type="PANTHER" id="PTHR40094:SF1">
    <property type="entry name" value="UBIQUITIN DOMAIN-CONTAINING PROTEIN"/>
    <property type="match status" value="1"/>
</dbReference>
<dbReference type="InterPro" id="IPR049120">
    <property type="entry name" value="A2M_bMG2"/>
</dbReference>
<dbReference type="EMBL" id="UAWL01000006">
    <property type="protein sequence ID" value="SQB99500.1"/>
    <property type="molecule type" value="Genomic_DNA"/>
</dbReference>
<dbReference type="InterPro" id="IPR041203">
    <property type="entry name" value="Bact_A2M_MG5"/>
</dbReference>
<evidence type="ECO:0000259" key="1">
    <source>
        <dbReference type="SMART" id="SM01359"/>
    </source>
</evidence>
<dbReference type="Pfam" id="PF01835">
    <property type="entry name" value="MG2"/>
    <property type="match status" value="1"/>
</dbReference>
<reference evidence="2 3" key="1">
    <citation type="submission" date="2018-06" db="EMBL/GenBank/DDBJ databases">
        <authorList>
            <consortium name="Pathogen Informatics"/>
            <person name="Doyle S."/>
        </authorList>
    </citation>
    <scope>NUCLEOTIDE SEQUENCE [LARGE SCALE GENOMIC DNA]</scope>
    <source>
        <strain evidence="2 3">NCTC13102</strain>
    </source>
</reference>
<dbReference type="InterPro" id="IPR011625">
    <property type="entry name" value="A2M_N_BRD"/>
</dbReference>
<proteinExistence type="predicted"/>
<dbReference type="Pfam" id="PF11974">
    <property type="entry name" value="bMG3"/>
    <property type="match status" value="1"/>
</dbReference>
<dbReference type="Gene3D" id="2.60.40.1930">
    <property type="match status" value="1"/>
</dbReference>
<dbReference type="SMART" id="SM01359">
    <property type="entry name" value="A2M_N_2"/>
    <property type="match status" value="1"/>
</dbReference>
<dbReference type="InterPro" id="IPR051802">
    <property type="entry name" value="YfhM-like"/>
</dbReference>
<dbReference type="RefSeq" id="WP_181461855.1">
    <property type="nucleotide sequence ID" value="NZ_UAWL01000006.1"/>
</dbReference>
<protein>
    <submittedName>
        <fullName evidence="2">Alpha-2-macroglobulin family N-terminal region</fullName>
    </submittedName>
</protein>
<dbReference type="PANTHER" id="PTHR40094">
    <property type="entry name" value="ALPHA-2-MACROGLOBULIN HOMOLOG"/>
    <property type="match status" value="1"/>
</dbReference>
<feature type="domain" description="Alpha-2-macroglobulin bait region" evidence="1">
    <location>
        <begin position="840"/>
        <end position="979"/>
    </location>
</feature>
<dbReference type="AlphaFoldDB" id="A0A2X3DMT5"/>
<organism evidence="2 3">
    <name type="scientific">Helicobacter fennelliae</name>
    <dbReference type="NCBI Taxonomy" id="215"/>
    <lineage>
        <taxon>Bacteria</taxon>
        <taxon>Pseudomonadati</taxon>
        <taxon>Campylobacterota</taxon>
        <taxon>Epsilonproteobacteria</taxon>
        <taxon>Campylobacterales</taxon>
        <taxon>Helicobacteraceae</taxon>
        <taxon>Helicobacter</taxon>
    </lineage>
</organism>
<dbReference type="GO" id="GO:0004866">
    <property type="term" value="F:endopeptidase inhibitor activity"/>
    <property type="evidence" value="ECO:0007669"/>
    <property type="project" value="InterPro"/>
</dbReference>
<evidence type="ECO:0000313" key="3">
    <source>
        <dbReference type="Proteomes" id="UP000250166"/>
    </source>
</evidence>
<gene>
    <name evidence="2" type="ORF">NCTC13102_01825</name>
</gene>
<sequence length="1079" mass="120232">MMRQYKNLTFKSLIKSKIFLLFVLVALGIFVGAIATNSTKQKFDITLSLPTFKDKGTHIEISLTLSANQNIDITQIQHITLINNKPLSAYQAKLNKLSPFSLNLTLNAPKSEKTLQFLFQLSLLNQSNKNITRTIELDSANKVLGVQTYSKSKTIEIYLSQDPKSQNITQDTIQNLITIATNSDSIIATQAILDGSKVTLTGNFIPRHDYKITLDAPYNTSINARFKDLNPHIAFASNGIIMPSKNNLKIGVLSVNIKSSKLQIHKIYPNNITELLHNYYSFAENSKNISDSTLGKTADTITTQTITFDTNTQDETQTILDLTKLLKNKENGVYVLTLSTSRDNVSGTIKACQNDDEEDEDDEGEWISYSCEQYIESNLNSQKLIVLSDIGLSVRQDKATTYVNTFNVQTNKPLQGATIKLISTNNQVIDSALSDINGLVKLNHKSSQPLYIIAQYGNDINYLDFKTPQGFFDGLDTTGVTLTNTFLYTDRGIINPGEDIHINTIIRNQNLSKAPIKLSIINPRGDKIIKDKTINPIGFGLYSYKFETDTNFATGSYQAIVNIGGVLYRQNFQVENIIPNKIKVNIDSAPYIQQQDKQLDFTLNSIYLSGVKADSLKYVATITARALSFSSKIYKDFSFNNASRNDYGFSKQFSGNLDKEGNAHLSLNLDELDSQNLNLSINAKVFENTGHPVINQTNVKFYAAPNVIGVKVPSRYIDMQKPFTLPVILLNSLEDKPIANTKLHYKIYKNDRYWWWDYDVMMENFNAKIKSDISTTLIKEGEITSALQPVEIKEDLSALVQDYDSVFVEISDGVQSPRIIWLVADFYGEASLKASNPSRLALTLDKPKYNVGENALLQFQSKHQGKALITLSYGDKILKTDLIDASKTTTYQIPILPSYAPNIHASVTLLSLDPSTATSKRSFGLISIPIVDSALDLKPEIQVQEQVKPNSMLHIKISNPKKQKMAYTLAIVDNGILDIINFKTPDPLAGLYKKLAFGISIVDNYSNFISEVLGIVHQSVLIGGSEGESYQSSQALGKKRKENLSYFVSGVSGEQGEEVISYQLPNLCRFSACNACSRK</sequence>
<dbReference type="Pfam" id="PF21142">
    <property type="entry name" value="A2M_bMG2"/>
    <property type="match status" value="1"/>
</dbReference>
<dbReference type="InterPro" id="IPR021868">
    <property type="entry name" value="Alpha_2_Macroglob_MG3"/>
</dbReference>
<dbReference type="Pfam" id="PF17972">
    <property type="entry name" value="bMG5"/>
    <property type="match status" value="1"/>
</dbReference>
<dbReference type="Proteomes" id="UP000250166">
    <property type="component" value="Unassembled WGS sequence"/>
</dbReference>
<dbReference type="InterPro" id="IPR002890">
    <property type="entry name" value="MG2"/>
</dbReference>